<dbReference type="OrthoDB" id="3513524at2759"/>
<protein>
    <recommendedName>
        <fullName evidence="4">DNase1 protein</fullName>
    </recommendedName>
</protein>
<evidence type="ECO:0000313" key="2">
    <source>
        <dbReference type="EMBL" id="ATY59874.1"/>
    </source>
</evidence>
<dbReference type="EMBL" id="CP023323">
    <property type="protein sequence ID" value="ATY59874.1"/>
    <property type="molecule type" value="Genomic_DNA"/>
</dbReference>
<sequence length="166" mass="18045">MHFTQTLFGLAAAAAAAQAANTVTFWTLDDIERTVYFTASPGSPDLAPVVVSNKEKTTVTFPDKYIGNYYAVQKGQENKPGMLGEVAFNGWNGMTYYDVSAIVTPSDHNNVKQMWPVNEAGPMSGCETFPCNNAYWVHDDIQTKVTHSTELMTTLGSGSTGLTFTL</sequence>
<dbReference type="VEuPathDB" id="FungiDB:CCM_03201"/>
<proteinExistence type="predicted"/>
<reference evidence="2 3" key="1">
    <citation type="journal article" date="2017" name="BMC Genomics">
        <title>Chromosome level assembly and secondary metabolite potential of the parasitic fungus Cordyceps militaris.</title>
        <authorList>
            <person name="Kramer G.J."/>
            <person name="Nodwell J.R."/>
        </authorList>
    </citation>
    <scope>NUCLEOTIDE SEQUENCE [LARGE SCALE GENOMIC DNA]</scope>
    <source>
        <strain evidence="2 3">ATCC 34164</strain>
    </source>
</reference>
<accession>A0A2H4S9U2</accession>
<dbReference type="Proteomes" id="UP000323067">
    <property type="component" value="Chromosome vi"/>
</dbReference>
<name>A0A2H4S9U2_CORMI</name>
<evidence type="ECO:0008006" key="4">
    <source>
        <dbReference type="Google" id="ProtNLM"/>
    </source>
</evidence>
<evidence type="ECO:0000313" key="3">
    <source>
        <dbReference type="Proteomes" id="UP000323067"/>
    </source>
</evidence>
<gene>
    <name evidence="2" type="ORF">A9K55_005771</name>
</gene>
<evidence type="ECO:0000256" key="1">
    <source>
        <dbReference type="SAM" id="SignalP"/>
    </source>
</evidence>
<organism evidence="2 3">
    <name type="scientific">Cordyceps militaris</name>
    <name type="common">Caterpillar fungus</name>
    <name type="synonym">Clavaria militaris</name>
    <dbReference type="NCBI Taxonomy" id="73501"/>
    <lineage>
        <taxon>Eukaryota</taxon>
        <taxon>Fungi</taxon>
        <taxon>Dikarya</taxon>
        <taxon>Ascomycota</taxon>
        <taxon>Pezizomycotina</taxon>
        <taxon>Sordariomycetes</taxon>
        <taxon>Hypocreomycetidae</taxon>
        <taxon>Hypocreales</taxon>
        <taxon>Cordycipitaceae</taxon>
        <taxon>Cordyceps</taxon>
    </lineage>
</organism>
<feature type="chain" id="PRO_5014164719" description="DNase1 protein" evidence="1">
    <location>
        <begin position="20"/>
        <end position="166"/>
    </location>
</feature>
<dbReference type="VEuPathDB" id="FungiDB:A9K55_005771"/>
<keyword evidence="1" id="KW-0732">Signal</keyword>
<feature type="signal peptide" evidence="1">
    <location>
        <begin position="1"/>
        <end position="19"/>
    </location>
</feature>
<dbReference type="AlphaFoldDB" id="A0A2H4S9U2"/>